<reference evidence="2" key="1">
    <citation type="submission" date="2020-06" db="EMBL/GenBank/DDBJ databases">
        <title>REHAB project genomes.</title>
        <authorList>
            <person name="Shaw L.P."/>
        </authorList>
    </citation>
    <scope>NUCLEOTIDE SEQUENCE [LARGE SCALE GENOMIC DNA]</scope>
    <source>
        <strain evidence="2">RHBSTW-00938</strain>
    </source>
</reference>
<sequence>MNAVNAAQGDAIRVLALSDKAFTPWTLLPFPLSLFPCPGLFVVGHFQTITRRKLSGVPEVLRTKAPLAGSPKRAEREALAAALLLYENDNYPIVSNLSRAERQVYRHMCKMLTAKNDKITGYFSNNCYGIPDSHKNEGIIMTQKTLSDHLRDQAQNARNWLNQKVPGTKDCTRKELMRDILIALIKPVPENPYDNTLNGYQGSGPQGPGMYVDGVRIDCNTKHSSH</sequence>
<dbReference type="AlphaFoldDB" id="A0AAP9QZ30"/>
<accession>A0AAP9QZ30</accession>
<proteinExistence type="predicted"/>
<dbReference type="RefSeq" id="WP_182014654.1">
    <property type="nucleotide sequence ID" value="NZ_CP055904.1"/>
</dbReference>
<organism evidence="1 2">
    <name type="scientific">Klebsiella aerogenes</name>
    <name type="common">Enterobacter aerogenes</name>
    <dbReference type="NCBI Taxonomy" id="548"/>
    <lineage>
        <taxon>Bacteria</taxon>
        <taxon>Pseudomonadati</taxon>
        <taxon>Pseudomonadota</taxon>
        <taxon>Gammaproteobacteria</taxon>
        <taxon>Enterobacterales</taxon>
        <taxon>Enterobacteriaceae</taxon>
        <taxon>Klebsiella/Raoultella group</taxon>
        <taxon>Klebsiella</taxon>
    </lineage>
</organism>
<protein>
    <submittedName>
        <fullName evidence="1">Uncharacterized protein</fullName>
    </submittedName>
</protein>
<evidence type="ECO:0000313" key="2">
    <source>
        <dbReference type="Proteomes" id="UP000514462"/>
    </source>
</evidence>
<dbReference type="EMBL" id="CP055904">
    <property type="protein sequence ID" value="QMR41561.1"/>
    <property type="molecule type" value="Genomic_DNA"/>
</dbReference>
<gene>
    <name evidence="1" type="ORF">HV331_19575</name>
</gene>
<name>A0AAP9QZ30_KLEAE</name>
<evidence type="ECO:0000313" key="1">
    <source>
        <dbReference type="EMBL" id="QMR41561.1"/>
    </source>
</evidence>
<dbReference type="Proteomes" id="UP000514462">
    <property type="component" value="Chromosome"/>
</dbReference>